<accession>A0A937IDR8</accession>
<dbReference type="GO" id="GO:0043137">
    <property type="term" value="P:DNA replication, removal of RNA primer"/>
    <property type="evidence" value="ECO:0007669"/>
    <property type="project" value="TreeGrafter"/>
</dbReference>
<dbReference type="GO" id="GO:0000287">
    <property type="term" value="F:magnesium ion binding"/>
    <property type="evidence" value="ECO:0007669"/>
    <property type="project" value="UniProtKB-UniRule"/>
</dbReference>
<dbReference type="PANTHER" id="PTHR10642:SF26">
    <property type="entry name" value="RIBONUCLEASE H1"/>
    <property type="match status" value="1"/>
</dbReference>
<comment type="subunit">
    <text evidence="4 11">Monomer.</text>
</comment>
<comment type="similarity">
    <text evidence="3 11">Belongs to the RNase H family.</text>
</comment>
<keyword evidence="7 11" id="KW-0479">Metal-binding</keyword>
<dbReference type="GO" id="GO:0004523">
    <property type="term" value="F:RNA-DNA hybrid ribonuclease activity"/>
    <property type="evidence" value="ECO:0007669"/>
    <property type="project" value="UniProtKB-UniRule"/>
</dbReference>
<dbReference type="InterPro" id="IPR022892">
    <property type="entry name" value="RNaseHI"/>
</dbReference>
<dbReference type="Gene3D" id="3.30.420.10">
    <property type="entry name" value="Ribonuclease H-like superfamily/Ribonuclease H"/>
    <property type="match status" value="1"/>
</dbReference>
<dbReference type="PANTHER" id="PTHR10642">
    <property type="entry name" value="RIBONUCLEASE H1"/>
    <property type="match status" value="1"/>
</dbReference>
<dbReference type="CDD" id="cd09278">
    <property type="entry name" value="RNase_HI_prokaryote_like"/>
    <property type="match status" value="1"/>
</dbReference>
<evidence type="ECO:0000256" key="10">
    <source>
        <dbReference type="ARBA" id="ARBA00022842"/>
    </source>
</evidence>
<comment type="cofactor">
    <cofactor evidence="11">
        <name>Mg(2+)</name>
        <dbReference type="ChEBI" id="CHEBI:18420"/>
    </cofactor>
    <text evidence="11">Binds 1 Mg(2+) ion per subunit. May bind a second metal ion at a regulatory site, or after substrate binding.</text>
</comment>
<feature type="binding site" evidence="11">
    <location>
        <position position="47"/>
    </location>
    <ligand>
        <name>Mg(2+)</name>
        <dbReference type="ChEBI" id="CHEBI:18420"/>
        <label>1</label>
    </ligand>
</feature>
<sequence>MKTVNIYTDGACRGNPGQGGWGVLIEYKEKRKEYFGGQNHTTNNQMELMAAIEGLKALNEPCEVNLTTDSKYVMQGITTWIENWKKNNWKNASKKDVKNKDLWVELDKQTKIHKVKWNWVKGHSGHEQNEIADQLANKGIDSLN</sequence>
<dbReference type="GO" id="GO:0003676">
    <property type="term" value="F:nucleic acid binding"/>
    <property type="evidence" value="ECO:0007669"/>
    <property type="project" value="InterPro"/>
</dbReference>
<organism evidence="13 14">
    <name type="scientific">SAR86 cluster bacterium</name>
    <dbReference type="NCBI Taxonomy" id="2030880"/>
    <lineage>
        <taxon>Bacteria</taxon>
        <taxon>Pseudomonadati</taxon>
        <taxon>Pseudomonadota</taxon>
        <taxon>Gammaproteobacteria</taxon>
        <taxon>SAR86 cluster</taxon>
    </lineage>
</organism>
<dbReference type="InterPro" id="IPR002156">
    <property type="entry name" value="RNaseH_domain"/>
</dbReference>
<dbReference type="EMBL" id="JADHQD010000014">
    <property type="protein sequence ID" value="MBL6818384.1"/>
    <property type="molecule type" value="Genomic_DNA"/>
</dbReference>
<keyword evidence="10 11" id="KW-0460">Magnesium</keyword>
<evidence type="ECO:0000256" key="7">
    <source>
        <dbReference type="ARBA" id="ARBA00022723"/>
    </source>
</evidence>
<evidence type="ECO:0000256" key="2">
    <source>
        <dbReference type="ARBA" id="ARBA00004065"/>
    </source>
</evidence>
<dbReference type="Pfam" id="PF00075">
    <property type="entry name" value="RNase_H"/>
    <property type="match status" value="1"/>
</dbReference>
<dbReference type="EC" id="3.1.26.4" evidence="5 11"/>
<evidence type="ECO:0000256" key="9">
    <source>
        <dbReference type="ARBA" id="ARBA00022801"/>
    </source>
</evidence>
<dbReference type="InterPro" id="IPR012337">
    <property type="entry name" value="RNaseH-like_sf"/>
</dbReference>
<dbReference type="FunFam" id="3.30.420.10:FF:000089">
    <property type="entry name" value="Ribonuclease H"/>
    <property type="match status" value="1"/>
</dbReference>
<dbReference type="Proteomes" id="UP000711391">
    <property type="component" value="Unassembled WGS sequence"/>
</dbReference>
<evidence type="ECO:0000259" key="12">
    <source>
        <dbReference type="PROSITE" id="PS50879"/>
    </source>
</evidence>
<name>A0A937IDR8_9GAMM</name>
<dbReference type="HAMAP" id="MF_00042">
    <property type="entry name" value="RNase_H"/>
    <property type="match status" value="1"/>
</dbReference>
<evidence type="ECO:0000256" key="1">
    <source>
        <dbReference type="ARBA" id="ARBA00000077"/>
    </source>
</evidence>
<feature type="binding site" evidence="11">
    <location>
        <position position="9"/>
    </location>
    <ligand>
        <name>Mg(2+)</name>
        <dbReference type="ChEBI" id="CHEBI:18420"/>
        <label>1</label>
    </ligand>
</feature>
<reference evidence="13" key="1">
    <citation type="submission" date="2020-10" db="EMBL/GenBank/DDBJ databases">
        <title>Microbiome of the Black Sea water column analyzed by genome centric metagenomics.</title>
        <authorList>
            <person name="Cabello-Yeves P.J."/>
            <person name="Callieri C."/>
            <person name="Picazo A."/>
            <person name="Mehrshad M."/>
            <person name="Haro-Moreno J.M."/>
            <person name="Roda-Garcia J."/>
            <person name="Dzembekova N."/>
            <person name="Slabakova V."/>
            <person name="Slabakova N."/>
            <person name="Moncheva S."/>
            <person name="Rodriguez-Valera F."/>
        </authorList>
    </citation>
    <scope>NUCLEOTIDE SEQUENCE</scope>
    <source>
        <strain evidence="13">BS307-5m-G50</strain>
    </source>
</reference>
<keyword evidence="9 11" id="KW-0378">Hydrolase</keyword>
<evidence type="ECO:0000313" key="14">
    <source>
        <dbReference type="Proteomes" id="UP000711391"/>
    </source>
</evidence>
<evidence type="ECO:0000256" key="6">
    <source>
        <dbReference type="ARBA" id="ARBA00022722"/>
    </source>
</evidence>
<keyword evidence="6 11" id="KW-0540">Nuclease</keyword>
<dbReference type="GO" id="GO:0005737">
    <property type="term" value="C:cytoplasm"/>
    <property type="evidence" value="ECO:0007669"/>
    <property type="project" value="UniProtKB-SubCell"/>
</dbReference>
<evidence type="ECO:0000256" key="4">
    <source>
        <dbReference type="ARBA" id="ARBA00011245"/>
    </source>
</evidence>
<comment type="function">
    <text evidence="2 11">Endonuclease that specifically degrades the RNA of RNA-DNA hybrids.</text>
</comment>
<keyword evidence="11" id="KW-0963">Cytoplasm</keyword>
<evidence type="ECO:0000256" key="8">
    <source>
        <dbReference type="ARBA" id="ARBA00022759"/>
    </source>
</evidence>
<comment type="catalytic activity">
    <reaction evidence="1 11">
        <text>Endonucleolytic cleavage to 5'-phosphomonoester.</text>
        <dbReference type="EC" id="3.1.26.4"/>
    </reaction>
</comment>
<dbReference type="AlphaFoldDB" id="A0A937IDR8"/>
<comment type="subcellular location">
    <subcellularLocation>
        <location evidence="11">Cytoplasm</location>
    </subcellularLocation>
</comment>
<keyword evidence="8 11" id="KW-0255">Endonuclease</keyword>
<feature type="binding site" evidence="11">
    <location>
        <position position="9"/>
    </location>
    <ligand>
        <name>Mg(2+)</name>
        <dbReference type="ChEBI" id="CHEBI:18420"/>
        <label>2</label>
    </ligand>
</feature>
<dbReference type="PROSITE" id="PS50879">
    <property type="entry name" value="RNASE_H_1"/>
    <property type="match status" value="1"/>
</dbReference>
<protein>
    <recommendedName>
        <fullName evidence="5 11">Ribonuclease H</fullName>
        <shortName evidence="11">RNase H</shortName>
        <ecNumber evidence="5 11">3.1.26.4</ecNumber>
    </recommendedName>
</protein>
<evidence type="ECO:0000256" key="3">
    <source>
        <dbReference type="ARBA" id="ARBA00005300"/>
    </source>
</evidence>
<feature type="binding site" evidence="11">
    <location>
        <position position="69"/>
    </location>
    <ligand>
        <name>Mg(2+)</name>
        <dbReference type="ChEBI" id="CHEBI:18420"/>
        <label>1</label>
    </ligand>
</feature>
<evidence type="ECO:0000256" key="5">
    <source>
        <dbReference type="ARBA" id="ARBA00012180"/>
    </source>
</evidence>
<dbReference type="InterPro" id="IPR036397">
    <property type="entry name" value="RNaseH_sf"/>
</dbReference>
<dbReference type="NCBIfam" id="NF001236">
    <property type="entry name" value="PRK00203.1"/>
    <property type="match status" value="1"/>
</dbReference>
<gene>
    <name evidence="11 13" type="primary">rnhA</name>
    <name evidence="13" type="ORF">ISQ64_03155</name>
</gene>
<comment type="caution">
    <text evidence="13">The sequence shown here is derived from an EMBL/GenBank/DDBJ whole genome shotgun (WGS) entry which is preliminary data.</text>
</comment>
<evidence type="ECO:0000313" key="13">
    <source>
        <dbReference type="EMBL" id="MBL6818384.1"/>
    </source>
</evidence>
<evidence type="ECO:0000256" key="11">
    <source>
        <dbReference type="HAMAP-Rule" id="MF_00042"/>
    </source>
</evidence>
<feature type="binding site" evidence="11">
    <location>
        <position position="133"/>
    </location>
    <ligand>
        <name>Mg(2+)</name>
        <dbReference type="ChEBI" id="CHEBI:18420"/>
        <label>2</label>
    </ligand>
</feature>
<dbReference type="SUPFAM" id="SSF53098">
    <property type="entry name" value="Ribonuclease H-like"/>
    <property type="match status" value="1"/>
</dbReference>
<feature type="domain" description="RNase H type-1" evidence="12">
    <location>
        <begin position="1"/>
        <end position="141"/>
    </location>
</feature>
<proteinExistence type="inferred from homology"/>
<dbReference type="InterPro" id="IPR050092">
    <property type="entry name" value="RNase_H"/>
</dbReference>